<evidence type="ECO:0000313" key="2">
    <source>
        <dbReference type="Proteomes" id="UP001194579"/>
    </source>
</evidence>
<keyword evidence="2" id="KW-1185">Reference proteome</keyword>
<dbReference type="EMBL" id="WABS01000107">
    <property type="protein sequence ID" value="MBI0557447.1"/>
    <property type="molecule type" value="Genomic_DNA"/>
</dbReference>
<comment type="caution">
    <text evidence="1">The sequence shown here is derived from an EMBL/GenBank/DDBJ whole genome shotgun (WGS) entry which is preliminary data.</text>
</comment>
<feature type="non-terminal residue" evidence="1">
    <location>
        <position position="1"/>
    </location>
</feature>
<dbReference type="Proteomes" id="UP001194579">
    <property type="component" value="Unassembled WGS sequence"/>
</dbReference>
<reference evidence="2" key="1">
    <citation type="submission" date="2023-07" db="EMBL/GenBank/DDBJ databases">
        <title>Identification of Pectobacterium versatile causing blackleg of potato from New York State with a whole genome sequencing approach.</title>
        <authorList>
            <person name="Ma X."/>
            <person name="Swingle B."/>
        </authorList>
    </citation>
    <scope>NUCLEOTIDE SEQUENCE [LARGE SCALE GENOMIC DNA]</scope>
    <source>
        <strain evidence="2">NY1588A</strain>
    </source>
</reference>
<gene>
    <name evidence="1" type="ORF">F6Q06_23735</name>
</gene>
<accession>A0ABS0S869</accession>
<protein>
    <submittedName>
        <fullName evidence="1">Single-stranded DNA-binding protein</fullName>
    </submittedName>
</protein>
<organism evidence="1 2">
    <name type="scientific">Pectobacterium parmentieri</name>
    <dbReference type="NCBI Taxonomy" id="1905730"/>
    <lineage>
        <taxon>Bacteria</taxon>
        <taxon>Pseudomonadati</taxon>
        <taxon>Pseudomonadota</taxon>
        <taxon>Gammaproteobacteria</taxon>
        <taxon>Enterobacterales</taxon>
        <taxon>Pectobacteriaceae</taxon>
        <taxon>Pectobacterium</taxon>
    </lineage>
</organism>
<name>A0ABS0S869_PECPM</name>
<keyword evidence="1" id="KW-0238">DNA-binding</keyword>
<evidence type="ECO:0000313" key="1">
    <source>
        <dbReference type="EMBL" id="MBI0557447.1"/>
    </source>
</evidence>
<dbReference type="GO" id="GO:0003677">
    <property type="term" value="F:DNA binding"/>
    <property type="evidence" value="ECO:0007669"/>
    <property type="project" value="UniProtKB-KW"/>
</dbReference>
<proteinExistence type="predicted"/>
<sequence>GILDKFQRLVGKSVLVPVWVDAYTGKSGAAVQITLESDAIDVLPDQK</sequence>